<gene>
    <name evidence="1" type="ORF">GYMLUDRAFT_493558</name>
</gene>
<proteinExistence type="predicted"/>
<sequence>MSEWESYRLSDLRNNRTILTYPNLHILHELIFVVPELQTCSERKCRLKISGSTARLAEYRSFETAGRVVYVVQHFCPRRARYMIPTTLHRRPG</sequence>
<dbReference type="HOGENOM" id="CLU_2399902_0_0_1"/>
<dbReference type="EMBL" id="KN834929">
    <property type="protein sequence ID" value="KIK50124.1"/>
    <property type="molecule type" value="Genomic_DNA"/>
</dbReference>
<organism evidence="1 2">
    <name type="scientific">Collybiopsis luxurians FD-317 M1</name>
    <dbReference type="NCBI Taxonomy" id="944289"/>
    <lineage>
        <taxon>Eukaryota</taxon>
        <taxon>Fungi</taxon>
        <taxon>Dikarya</taxon>
        <taxon>Basidiomycota</taxon>
        <taxon>Agaricomycotina</taxon>
        <taxon>Agaricomycetes</taxon>
        <taxon>Agaricomycetidae</taxon>
        <taxon>Agaricales</taxon>
        <taxon>Marasmiineae</taxon>
        <taxon>Omphalotaceae</taxon>
        <taxon>Collybiopsis</taxon>
        <taxon>Collybiopsis luxurians</taxon>
    </lineage>
</organism>
<evidence type="ECO:0000313" key="1">
    <source>
        <dbReference type="EMBL" id="KIK50124.1"/>
    </source>
</evidence>
<dbReference type="Proteomes" id="UP000053593">
    <property type="component" value="Unassembled WGS sequence"/>
</dbReference>
<evidence type="ECO:0000313" key="2">
    <source>
        <dbReference type="Proteomes" id="UP000053593"/>
    </source>
</evidence>
<dbReference type="AlphaFoldDB" id="A0A0D0BL03"/>
<accession>A0A0D0BL03</accession>
<protein>
    <submittedName>
        <fullName evidence="1">Unplaced genomic scaffold GYMLUscaffold_181, whole genome shotgun sequence</fullName>
    </submittedName>
</protein>
<name>A0A0D0BL03_9AGAR</name>
<reference evidence="1 2" key="1">
    <citation type="submission" date="2014-04" db="EMBL/GenBank/DDBJ databases">
        <title>Evolutionary Origins and Diversification of the Mycorrhizal Mutualists.</title>
        <authorList>
            <consortium name="DOE Joint Genome Institute"/>
            <consortium name="Mycorrhizal Genomics Consortium"/>
            <person name="Kohler A."/>
            <person name="Kuo A."/>
            <person name="Nagy L.G."/>
            <person name="Floudas D."/>
            <person name="Copeland A."/>
            <person name="Barry K.W."/>
            <person name="Cichocki N."/>
            <person name="Veneault-Fourrey C."/>
            <person name="LaButti K."/>
            <person name="Lindquist E.A."/>
            <person name="Lipzen A."/>
            <person name="Lundell T."/>
            <person name="Morin E."/>
            <person name="Murat C."/>
            <person name="Riley R."/>
            <person name="Ohm R."/>
            <person name="Sun H."/>
            <person name="Tunlid A."/>
            <person name="Henrissat B."/>
            <person name="Grigoriev I.V."/>
            <person name="Hibbett D.S."/>
            <person name="Martin F."/>
        </authorList>
    </citation>
    <scope>NUCLEOTIDE SEQUENCE [LARGE SCALE GENOMIC DNA]</scope>
    <source>
        <strain evidence="1 2">FD-317 M1</strain>
    </source>
</reference>
<keyword evidence="2" id="KW-1185">Reference proteome</keyword>